<dbReference type="Proteomes" id="UP000054248">
    <property type="component" value="Unassembled WGS sequence"/>
</dbReference>
<evidence type="ECO:0000256" key="1">
    <source>
        <dbReference type="SAM" id="MobiDB-lite"/>
    </source>
</evidence>
<feature type="region of interest" description="Disordered" evidence="1">
    <location>
        <begin position="167"/>
        <end position="186"/>
    </location>
</feature>
<sequence length="498" mass="55969">FGDFCITEQIPRSRFARDVILSSLLGNHRHLQFSFVFEAWISASFGWLTVSNAYMKYSANNLLCGVPARQWAFRGVTVKAEPPRLNIKRESELNFGPNLSLYRPLPVQYKKMVSVTLVNCNPEGITFLSDVLQSVNDILGDAGLPSTKLTEMNSVKSLLSKALEMHRRSVDDEPQNPSERECSARDSEHINEKNRVEEWEFGRLCKWILHQIQASDLEENGKCREIIDMLEARYKLTDPKTAKCASTQAQQEDTPQVGSHPDFLSDWASQIDRDDERFMFTSLTKLALRVINGNHDRTLCPTWVNFPSLRELWIQGCWSRGWVGPGDPFPPTLQRLRLSKVSPVYLAVLLNALDGVLGLVDLVMEDFALDPGELFVPETGSRVTLDFLEELEFVNFSIADINIISRYVSTPNLSTLSITSSGPSDGIADFLLPFSDHHPQLSSLCILGFNLELGGLKQALHNLINLTHLRICAFGLTDDDLALLKEGTLFPRLTVVIS</sequence>
<name>A0A0C3K262_9AGAM</name>
<reference evidence="3" key="2">
    <citation type="submission" date="2015-01" db="EMBL/GenBank/DDBJ databases">
        <title>Evolutionary Origins and Diversification of the Mycorrhizal Mutualists.</title>
        <authorList>
            <consortium name="DOE Joint Genome Institute"/>
            <consortium name="Mycorrhizal Genomics Consortium"/>
            <person name="Kohler A."/>
            <person name="Kuo A."/>
            <person name="Nagy L.G."/>
            <person name="Floudas D."/>
            <person name="Copeland A."/>
            <person name="Barry K.W."/>
            <person name="Cichocki N."/>
            <person name="Veneault-Fourrey C."/>
            <person name="LaButti K."/>
            <person name="Lindquist E.A."/>
            <person name="Lipzen A."/>
            <person name="Lundell T."/>
            <person name="Morin E."/>
            <person name="Murat C."/>
            <person name="Riley R."/>
            <person name="Ohm R."/>
            <person name="Sun H."/>
            <person name="Tunlid A."/>
            <person name="Henrissat B."/>
            <person name="Grigoriev I.V."/>
            <person name="Hibbett D.S."/>
            <person name="Martin F."/>
        </authorList>
    </citation>
    <scope>NUCLEOTIDE SEQUENCE [LARGE SCALE GENOMIC DNA]</scope>
    <source>
        <strain evidence="3">MUT 4182</strain>
    </source>
</reference>
<feature type="non-terminal residue" evidence="2">
    <location>
        <position position="1"/>
    </location>
</feature>
<keyword evidence="3" id="KW-1185">Reference proteome</keyword>
<proteinExistence type="predicted"/>
<evidence type="ECO:0000313" key="3">
    <source>
        <dbReference type="Proteomes" id="UP000054248"/>
    </source>
</evidence>
<organism evidence="2 3">
    <name type="scientific">Tulasnella calospora MUT 4182</name>
    <dbReference type="NCBI Taxonomy" id="1051891"/>
    <lineage>
        <taxon>Eukaryota</taxon>
        <taxon>Fungi</taxon>
        <taxon>Dikarya</taxon>
        <taxon>Basidiomycota</taxon>
        <taxon>Agaricomycotina</taxon>
        <taxon>Agaricomycetes</taxon>
        <taxon>Cantharellales</taxon>
        <taxon>Tulasnellaceae</taxon>
        <taxon>Tulasnella</taxon>
    </lineage>
</organism>
<dbReference type="Gene3D" id="3.80.10.10">
    <property type="entry name" value="Ribonuclease Inhibitor"/>
    <property type="match status" value="1"/>
</dbReference>
<dbReference type="InterPro" id="IPR032675">
    <property type="entry name" value="LRR_dom_sf"/>
</dbReference>
<reference evidence="2 3" key="1">
    <citation type="submission" date="2014-04" db="EMBL/GenBank/DDBJ databases">
        <authorList>
            <consortium name="DOE Joint Genome Institute"/>
            <person name="Kuo A."/>
            <person name="Girlanda M."/>
            <person name="Perotto S."/>
            <person name="Kohler A."/>
            <person name="Nagy L.G."/>
            <person name="Floudas D."/>
            <person name="Copeland A."/>
            <person name="Barry K.W."/>
            <person name="Cichocki N."/>
            <person name="Veneault-Fourrey C."/>
            <person name="LaButti K."/>
            <person name="Lindquist E.A."/>
            <person name="Lipzen A."/>
            <person name="Lundell T."/>
            <person name="Morin E."/>
            <person name="Murat C."/>
            <person name="Sun H."/>
            <person name="Tunlid A."/>
            <person name="Henrissat B."/>
            <person name="Grigoriev I.V."/>
            <person name="Hibbett D.S."/>
            <person name="Martin F."/>
            <person name="Nordberg H.P."/>
            <person name="Cantor M.N."/>
            <person name="Hua S.X."/>
        </authorList>
    </citation>
    <scope>NUCLEOTIDE SEQUENCE [LARGE SCALE GENOMIC DNA]</scope>
    <source>
        <strain evidence="2 3">MUT 4182</strain>
    </source>
</reference>
<evidence type="ECO:0000313" key="2">
    <source>
        <dbReference type="EMBL" id="KIO15508.1"/>
    </source>
</evidence>
<dbReference type="AlphaFoldDB" id="A0A0C3K262"/>
<protein>
    <submittedName>
        <fullName evidence="2">Uncharacterized protein</fullName>
    </submittedName>
</protein>
<dbReference type="EMBL" id="KN824010">
    <property type="protein sequence ID" value="KIO15508.1"/>
    <property type="molecule type" value="Genomic_DNA"/>
</dbReference>
<dbReference type="HOGENOM" id="CLU_548122_0_0_1"/>
<gene>
    <name evidence="2" type="ORF">M407DRAFT_211056</name>
</gene>
<dbReference type="SUPFAM" id="SSF52047">
    <property type="entry name" value="RNI-like"/>
    <property type="match status" value="1"/>
</dbReference>
<accession>A0A0C3K262</accession>